<evidence type="ECO:0000259" key="6">
    <source>
        <dbReference type="PROSITE" id="PS51635"/>
    </source>
</evidence>
<evidence type="ECO:0000256" key="1">
    <source>
        <dbReference type="ARBA" id="ARBA00022801"/>
    </source>
</evidence>
<dbReference type="GO" id="GO:0016787">
    <property type="term" value="F:hydrolase activity"/>
    <property type="evidence" value="ECO:0007669"/>
    <property type="project" value="UniProtKB-UniRule"/>
</dbReference>
<evidence type="ECO:0000256" key="3">
    <source>
        <dbReference type="ARBA" id="ARBA00023098"/>
    </source>
</evidence>
<reference evidence="7 8" key="1">
    <citation type="submission" date="2017-02" db="EMBL/GenBank/DDBJ databases">
        <authorList>
            <person name="Peterson S.W."/>
        </authorList>
    </citation>
    <scope>NUCLEOTIDE SEQUENCE [LARGE SCALE GENOMIC DNA]</scope>
    <source>
        <strain evidence="7 8">DSM 25262</strain>
    </source>
</reference>
<feature type="chain" id="PRO_5012752787" evidence="5">
    <location>
        <begin position="19"/>
        <end position="765"/>
    </location>
</feature>
<feature type="domain" description="PNPLA" evidence="6">
    <location>
        <begin position="23"/>
        <end position="218"/>
    </location>
</feature>
<dbReference type="SUPFAM" id="SSF52151">
    <property type="entry name" value="FabD/lysophospholipase-like"/>
    <property type="match status" value="1"/>
</dbReference>
<proteinExistence type="predicted"/>
<feature type="short sequence motif" description="GXSXG" evidence="4">
    <location>
        <begin position="54"/>
        <end position="58"/>
    </location>
</feature>
<dbReference type="InterPro" id="IPR002641">
    <property type="entry name" value="PNPLA_dom"/>
</dbReference>
<dbReference type="OrthoDB" id="9770965at2"/>
<dbReference type="Proteomes" id="UP000190961">
    <property type="component" value="Unassembled WGS sequence"/>
</dbReference>
<keyword evidence="5" id="KW-0732">Signal</keyword>
<dbReference type="Pfam" id="PF01734">
    <property type="entry name" value="Patatin"/>
    <property type="match status" value="1"/>
</dbReference>
<gene>
    <name evidence="7" type="ORF">SAMN05660236_3228</name>
</gene>
<dbReference type="PROSITE" id="PS51635">
    <property type="entry name" value="PNPLA"/>
    <property type="match status" value="1"/>
</dbReference>
<organism evidence="7 8">
    <name type="scientific">Ohtaekwangia koreensis</name>
    <dbReference type="NCBI Taxonomy" id="688867"/>
    <lineage>
        <taxon>Bacteria</taxon>
        <taxon>Pseudomonadati</taxon>
        <taxon>Bacteroidota</taxon>
        <taxon>Cytophagia</taxon>
        <taxon>Cytophagales</taxon>
        <taxon>Fulvivirgaceae</taxon>
        <taxon>Ohtaekwangia</taxon>
    </lineage>
</organism>
<feature type="active site" description="Proton acceptor" evidence="4">
    <location>
        <position position="205"/>
    </location>
</feature>
<feature type="short sequence motif" description="GXGXXG" evidence="4">
    <location>
        <begin position="27"/>
        <end position="32"/>
    </location>
</feature>
<dbReference type="InterPro" id="IPR016035">
    <property type="entry name" value="Acyl_Trfase/lysoPLipase"/>
</dbReference>
<keyword evidence="1 4" id="KW-0378">Hydrolase</keyword>
<keyword evidence="2 4" id="KW-0442">Lipid degradation</keyword>
<evidence type="ECO:0000313" key="8">
    <source>
        <dbReference type="Proteomes" id="UP000190961"/>
    </source>
</evidence>
<evidence type="ECO:0000256" key="5">
    <source>
        <dbReference type="SAM" id="SignalP"/>
    </source>
</evidence>
<dbReference type="PANTHER" id="PTHR14226:SF29">
    <property type="entry name" value="NEUROPATHY TARGET ESTERASE SWS"/>
    <property type="match status" value="1"/>
</dbReference>
<keyword evidence="8" id="KW-1185">Reference proteome</keyword>
<name>A0A1T5LIT2_9BACT</name>
<dbReference type="STRING" id="688867.SAMN05660236_3228"/>
<keyword evidence="3 4" id="KW-0443">Lipid metabolism</keyword>
<protein>
    <submittedName>
        <fullName evidence="7">NTE family protein</fullName>
    </submittedName>
</protein>
<evidence type="ECO:0000256" key="4">
    <source>
        <dbReference type="PROSITE-ProRule" id="PRU01161"/>
    </source>
</evidence>
<dbReference type="GO" id="GO:0016042">
    <property type="term" value="P:lipid catabolic process"/>
    <property type="evidence" value="ECO:0007669"/>
    <property type="project" value="UniProtKB-UniRule"/>
</dbReference>
<dbReference type="EMBL" id="FUZU01000002">
    <property type="protein sequence ID" value="SKC75328.1"/>
    <property type="molecule type" value="Genomic_DNA"/>
</dbReference>
<feature type="active site" description="Nucleophile" evidence="4">
    <location>
        <position position="56"/>
    </location>
</feature>
<evidence type="ECO:0000313" key="7">
    <source>
        <dbReference type="EMBL" id="SKC75328.1"/>
    </source>
</evidence>
<dbReference type="CDD" id="cd07205">
    <property type="entry name" value="Pat_PNPLA6_PNPLA7_NTE1_like"/>
    <property type="match status" value="1"/>
</dbReference>
<accession>A0A1T5LIT2</accession>
<feature type="signal peptide" evidence="5">
    <location>
        <begin position="1"/>
        <end position="18"/>
    </location>
</feature>
<dbReference type="RefSeq" id="WP_079687772.1">
    <property type="nucleotide sequence ID" value="NZ_FUZU01000002.1"/>
</dbReference>
<sequence length="765" mass="87042">MKRCFFILLFFLSYATNAQKVGLVLSGGGAKGIAHIGVLKALEENEIPIDYIVGTSMGGIIGGCYSAGMSPTQIEHMVLSSEFLGWINGSSEQGFNYFYYKNDITPTFLKLTLDVDSTLNFQFNTSLAKDVSLNFALADRMAQASAISHNNFDSLFVPLRVIAADIFTQNEVVLSKGSLSDALRATQTVPFFYTPIRVDGKYLFDGGVYNNFPVDIAERDFKPDVIIGVNVSTKIFEEYPYDNDDKLISRSLLFMLMDKSDPSMIHESGIFIQPNLKGFTSFDFARAESLIDSGYTQTIKQIEELKRKIARRATCDEVAERRNAFNNKSVPLVFDGLTFKGFNSSQRAYIRRLFKTHPEDNKPLYYNSIKKGYFKLVAEDYFSNVYPGILYDSSKKKFAFQLSRRPQQNFQVDFGGVIASRDISNIFLGLNYYHFGRTLKHYYTAFQTGSFYKSGIAEVRIDYPNQLYLEPFLEYNNWNYLENGDLFKEVTSSMPTVLSRINRKYGIHIGMPIRESFKCVVGIEGFNDIDRYINGDVFISTDTLDILRTKGFKTGFSFSANNLNRKQYASSGKAYSISGDYFHVTTSYTPGNTSVLSQPMKTNHEWFRVRACAEQYFDAGWFHTGYIAEAVFSNQPFFQNYFGTIINTPAFLPLQDSRTLILENFRSFNYLAGGIRNIFTLRTRLDFRLEGYLFKPFDYIKQGSNQEAYISRDIESLFFAGSAAFVYHAPIGPVSLSVNYYDDDQNQLGVLLHVGFLLYNKHSLE</sequence>
<dbReference type="Gene3D" id="3.40.1090.10">
    <property type="entry name" value="Cytosolic phospholipase A2 catalytic domain"/>
    <property type="match status" value="1"/>
</dbReference>
<feature type="short sequence motif" description="DGA/G" evidence="4">
    <location>
        <begin position="205"/>
        <end position="207"/>
    </location>
</feature>
<dbReference type="PANTHER" id="PTHR14226">
    <property type="entry name" value="NEUROPATHY TARGET ESTERASE/SWISS CHEESE D.MELANOGASTER"/>
    <property type="match status" value="1"/>
</dbReference>
<evidence type="ECO:0000256" key="2">
    <source>
        <dbReference type="ARBA" id="ARBA00022963"/>
    </source>
</evidence>
<dbReference type="InterPro" id="IPR050301">
    <property type="entry name" value="NTE"/>
</dbReference>
<dbReference type="AlphaFoldDB" id="A0A1T5LIT2"/>